<dbReference type="InterPro" id="IPR036291">
    <property type="entry name" value="NAD(P)-bd_dom_sf"/>
</dbReference>
<keyword evidence="5" id="KW-1185">Reference proteome</keyword>
<dbReference type="Proteomes" id="UP001305779">
    <property type="component" value="Unassembled WGS sequence"/>
</dbReference>
<dbReference type="PANTHER" id="PTHR24320:SF272">
    <property type="entry name" value="NAD(P)-BINDING ROSSMANN-FOLD SUPERFAMILY PROTEIN"/>
    <property type="match status" value="1"/>
</dbReference>
<reference evidence="4 5" key="1">
    <citation type="journal article" date="2023" name="G3 (Bethesda)">
        <title>A chromosome-level genome assembly of Zasmidium syzygii isolated from banana leaves.</title>
        <authorList>
            <person name="van Westerhoven A.C."/>
            <person name="Mehrabi R."/>
            <person name="Talebi R."/>
            <person name="Steentjes M.B.F."/>
            <person name="Corcolon B."/>
            <person name="Chong P.A."/>
            <person name="Kema G.H.J."/>
            <person name="Seidl M.F."/>
        </authorList>
    </citation>
    <scope>NUCLEOTIDE SEQUENCE [LARGE SCALE GENOMIC DNA]</scope>
    <source>
        <strain evidence="4 5">P124</strain>
    </source>
</reference>
<dbReference type="Gene3D" id="3.40.50.720">
    <property type="entry name" value="NAD(P)-binding Rossmann-like Domain"/>
    <property type="match status" value="1"/>
</dbReference>
<evidence type="ECO:0000313" key="4">
    <source>
        <dbReference type="EMBL" id="KAK4505839.1"/>
    </source>
</evidence>
<dbReference type="EMBL" id="JAXOVC010000002">
    <property type="protein sequence ID" value="KAK4505839.1"/>
    <property type="molecule type" value="Genomic_DNA"/>
</dbReference>
<dbReference type="PANTHER" id="PTHR24320">
    <property type="entry name" value="RETINOL DEHYDROGENASE"/>
    <property type="match status" value="1"/>
</dbReference>
<dbReference type="SUPFAM" id="SSF51735">
    <property type="entry name" value="NAD(P)-binding Rossmann-fold domains"/>
    <property type="match status" value="1"/>
</dbReference>
<proteinExistence type="inferred from homology"/>
<keyword evidence="2" id="KW-0560">Oxidoreductase</keyword>
<evidence type="ECO:0000256" key="2">
    <source>
        <dbReference type="ARBA" id="ARBA00023002"/>
    </source>
</evidence>
<sequence>MPFQPYADRHKNLKGPGDQRPTAEEVVRDQNLVDGLKASTVLITGCTSGIGIETARALYLTGAKIYITARDTKKGEQVASELSTDPSRPIHVIEMRLDSFGSIRAAAKKFLAAESKLNILIDNAGVMACPKGTTVDGCETQFGTNHLGHFLLFQLLKPALLAAATPAFPSRVISLSSTSHRNCPKLQFDDLDFSKSEYNPGVAYARSKLANIFFANELDRRYRDSSLRAFSLHPGSIKTPLQRHVQDAEFYKSATADPEYQAQVKSPEQGAATTVWAAVAKELANQGGIYLDDVGEADVATPEGPAWRSGHGQQIFNSEDEKKLWEVSNKLCGIEDC</sequence>
<comment type="similarity">
    <text evidence="1">Belongs to the short-chain dehydrogenases/reductases (SDR) family.</text>
</comment>
<evidence type="ECO:0000313" key="5">
    <source>
        <dbReference type="Proteomes" id="UP001305779"/>
    </source>
</evidence>
<dbReference type="InterPro" id="IPR002347">
    <property type="entry name" value="SDR_fam"/>
</dbReference>
<dbReference type="PRINTS" id="PR00081">
    <property type="entry name" value="GDHRDH"/>
</dbReference>
<comment type="caution">
    <text evidence="4">The sequence shown here is derived from an EMBL/GenBank/DDBJ whole genome shotgun (WGS) entry which is preliminary data.</text>
</comment>
<name>A0ABR0EW44_ZASCE</name>
<dbReference type="Pfam" id="PF00106">
    <property type="entry name" value="adh_short"/>
    <property type="match status" value="1"/>
</dbReference>
<evidence type="ECO:0000256" key="3">
    <source>
        <dbReference type="SAM" id="MobiDB-lite"/>
    </source>
</evidence>
<evidence type="ECO:0000256" key="1">
    <source>
        <dbReference type="ARBA" id="ARBA00006484"/>
    </source>
</evidence>
<accession>A0ABR0EW44</accession>
<gene>
    <name evidence="4" type="ORF">PRZ48_003804</name>
</gene>
<evidence type="ECO:0008006" key="6">
    <source>
        <dbReference type="Google" id="ProtNLM"/>
    </source>
</evidence>
<organism evidence="4 5">
    <name type="scientific">Zasmidium cellare</name>
    <name type="common">Wine cellar mold</name>
    <name type="synonym">Racodium cellare</name>
    <dbReference type="NCBI Taxonomy" id="395010"/>
    <lineage>
        <taxon>Eukaryota</taxon>
        <taxon>Fungi</taxon>
        <taxon>Dikarya</taxon>
        <taxon>Ascomycota</taxon>
        <taxon>Pezizomycotina</taxon>
        <taxon>Dothideomycetes</taxon>
        <taxon>Dothideomycetidae</taxon>
        <taxon>Mycosphaerellales</taxon>
        <taxon>Mycosphaerellaceae</taxon>
        <taxon>Zasmidium</taxon>
    </lineage>
</organism>
<protein>
    <recommendedName>
        <fullName evidence="6">Short-chain dehydrogenase</fullName>
    </recommendedName>
</protein>
<feature type="region of interest" description="Disordered" evidence="3">
    <location>
        <begin position="1"/>
        <end position="23"/>
    </location>
</feature>